<gene>
    <name evidence="2" type="ORF">AW171_hschr31966</name>
</gene>
<dbReference type="RefSeq" id="XP_017987092.1">
    <property type="nucleotide sequence ID" value="XM_018131020.1"/>
</dbReference>
<dbReference type="GeneID" id="28723329"/>
<accession>A0A0X8HQH0</accession>
<protein>
    <submittedName>
        <fullName evidence="2">HCL055Wp</fullName>
    </submittedName>
</protein>
<proteinExistence type="predicted"/>
<reference evidence="2 3" key="1">
    <citation type="submission" date="2016-01" db="EMBL/GenBank/DDBJ databases">
        <title>Genome sequence of the yeast Holleya sinecauda.</title>
        <authorList>
            <person name="Dietrich F.S."/>
        </authorList>
    </citation>
    <scope>NUCLEOTIDE SEQUENCE [LARGE SCALE GENOMIC DNA]</scope>
    <source>
        <strain evidence="2 3">ATCC 58844</strain>
    </source>
</reference>
<feature type="compositionally biased region" description="Polar residues" evidence="1">
    <location>
        <begin position="23"/>
        <end position="37"/>
    </location>
</feature>
<keyword evidence="3" id="KW-1185">Reference proteome</keyword>
<feature type="region of interest" description="Disordered" evidence="1">
    <location>
        <begin position="147"/>
        <end position="211"/>
    </location>
</feature>
<dbReference type="AlphaFoldDB" id="A0A0X8HQH0"/>
<dbReference type="Proteomes" id="UP000243052">
    <property type="component" value="Chromosome iii"/>
</dbReference>
<dbReference type="OrthoDB" id="4036043at2759"/>
<name>A0A0X8HQH0_9SACH</name>
<evidence type="ECO:0000256" key="1">
    <source>
        <dbReference type="SAM" id="MobiDB-lite"/>
    </source>
</evidence>
<feature type="compositionally biased region" description="Polar residues" evidence="1">
    <location>
        <begin position="1"/>
        <end position="13"/>
    </location>
</feature>
<sequence>MRNFRLQSSTLQALTPEEPIKPSETNDTLESRSSTFPESVLQDDASPSNNAQEPFGLIPSLHSTQELKLQIMRIIEQLKSSDLQDLDKNHVADVLHKSLTAISHWSLQAQLSRLSQSKSIWDSRLMVENNLLRKEAEFFKNKFEQTETSSNTCSAQSPPVKRVTKTSNNSAYSSKRKSGSYHESQKSLKLVENTKPHPRMRRQTDNPSSNGFVRVFHLERL</sequence>
<dbReference type="EMBL" id="CP014243">
    <property type="protein sequence ID" value="AMD20096.1"/>
    <property type="molecule type" value="Genomic_DNA"/>
</dbReference>
<feature type="region of interest" description="Disordered" evidence="1">
    <location>
        <begin position="1"/>
        <end position="56"/>
    </location>
</feature>
<organism evidence="2 3">
    <name type="scientific">Eremothecium sinecaudum</name>
    <dbReference type="NCBI Taxonomy" id="45286"/>
    <lineage>
        <taxon>Eukaryota</taxon>
        <taxon>Fungi</taxon>
        <taxon>Dikarya</taxon>
        <taxon>Ascomycota</taxon>
        <taxon>Saccharomycotina</taxon>
        <taxon>Saccharomycetes</taxon>
        <taxon>Saccharomycetales</taxon>
        <taxon>Saccharomycetaceae</taxon>
        <taxon>Eremothecium</taxon>
    </lineage>
</organism>
<feature type="compositionally biased region" description="Polar residues" evidence="1">
    <location>
        <begin position="147"/>
        <end position="157"/>
    </location>
</feature>
<evidence type="ECO:0000313" key="2">
    <source>
        <dbReference type="EMBL" id="AMD20096.1"/>
    </source>
</evidence>
<evidence type="ECO:0000313" key="3">
    <source>
        <dbReference type="Proteomes" id="UP000243052"/>
    </source>
</evidence>